<accession>A0A917V080</accession>
<dbReference type="EMBL" id="BMNQ01000049">
    <property type="protein sequence ID" value="GGK03591.1"/>
    <property type="molecule type" value="Genomic_DNA"/>
</dbReference>
<reference evidence="1" key="1">
    <citation type="journal article" date="2014" name="Int. J. Syst. Evol. Microbiol.">
        <title>Complete genome sequence of Corynebacterium casei LMG S-19264T (=DSM 44701T), isolated from a smear-ripened cheese.</title>
        <authorList>
            <consortium name="US DOE Joint Genome Institute (JGI-PGF)"/>
            <person name="Walter F."/>
            <person name="Albersmeier A."/>
            <person name="Kalinowski J."/>
            <person name="Ruckert C."/>
        </authorList>
    </citation>
    <scope>NUCLEOTIDE SEQUENCE</scope>
    <source>
        <strain evidence="1">JCM 12580</strain>
    </source>
</reference>
<reference evidence="1" key="2">
    <citation type="submission" date="2020-09" db="EMBL/GenBank/DDBJ databases">
        <authorList>
            <person name="Sun Q."/>
            <person name="Ohkuma M."/>
        </authorList>
    </citation>
    <scope>NUCLEOTIDE SEQUENCE</scope>
    <source>
        <strain evidence="1">JCM 12580</strain>
    </source>
</reference>
<evidence type="ECO:0000313" key="1">
    <source>
        <dbReference type="EMBL" id="GGK03591.1"/>
    </source>
</evidence>
<sequence length="101" mass="11729">MVGCLILYHQTITSLTKIRILRAIFHEEDFEIHVMGSNTVIMYLWNVDKGVILQTALILETEFIETGFGFGNCKRNALKNAVSIYSYPQDYQQCDWLVEKH</sequence>
<gene>
    <name evidence="1" type="ORF">GCM10007063_27330</name>
</gene>
<dbReference type="RefSeq" id="WP_188633667.1">
    <property type="nucleotide sequence ID" value="NZ_BMNQ01000049.1"/>
</dbReference>
<evidence type="ECO:0000313" key="2">
    <source>
        <dbReference type="Proteomes" id="UP000658382"/>
    </source>
</evidence>
<name>A0A917V080_9BACI</name>
<comment type="caution">
    <text evidence="1">The sequence shown here is derived from an EMBL/GenBank/DDBJ whole genome shotgun (WGS) entry which is preliminary data.</text>
</comment>
<proteinExistence type="predicted"/>
<organism evidence="1 2">
    <name type="scientific">Lentibacillus kapialis</name>
    <dbReference type="NCBI Taxonomy" id="340214"/>
    <lineage>
        <taxon>Bacteria</taxon>
        <taxon>Bacillati</taxon>
        <taxon>Bacillota</taxon>
        <taxon>Bacilli</taxon>
        <taxon>Bacillales</taxon>
        <taxon>Bacillaceae</taxon>
        <taxon>Lentibacillus</taxon>
    </lineage>
</organism>
<protein>
    <submittedName>
        <fullName evidence="1">Uncharacterized protein</fullName>
    </submittedName>
</protein>
<dbReference type="AlphaFoldDB" id="A0A917V080"/>
<keyword evidence="2" id="KW-1185">Reference proteome</keyword>
<dbReference type="Proteomes" id="UP000658382">
    <property type="component" value="Unassembled WGS sequence"/>
</dbReference>